<dbReference type="Proteomes" id="UP001418222">
    <property type="component" value="Unassembled WGS sequence"/>
</dbReference>
<evidence type="ECO:0000256" key="2">
    <source>
        <dbReference type="SAM" id="MobiDB-lite"/>
    </source>
</evidence>
<accession>A0AAP0G4B8</accession>
<dbReference type="EMBL" id="JBBWWQ010000010">
    <property type="protein sequence ID" value="KAK8936509.1"/>
    <property type="molecule type" value="Genomic_DNA"/>
</dbReference>
<gene>
    <name evidence="3" type="ORF">KSP39_PZI012206</name>
</gene>
<keyword evidence="4" id="KW-1185">Reference proteome</keyword>
<dbReference type="PANTHER" id="PTHR33144:SF52">
    <property type="match status" value="1"/>
</dbReference>
<comment type="caution">
    <text evidence="3">The sequence shown here is derived from an EMBL/GenBank/DDBJ whole genome shotgun (WGS) entry which is preliminary data.</text>
</comment>
<protein>
    <submittedName>
        <fullName evidence="3">Uncharacterized protein</fullName>
    </submittedName>
</protein>
<evidence type="ECO:0000256" key="1">
    <source>
        <dbReference type="SAM" id="Coils"/>
    </source>
</evidence>
<feature type="coiled-coil region" evidence="1">
    <location>
        <begin position="393"/>
        <end position="421"/>
    </location>
</feature>
<feature type="compositionally biased region" description="Polar residues" evidence="2">
    <location>
        <begin position="433"/>
        <end position="451"/>
    </location>
</feature>
<organism evidence="3 4">
    <name type="scientific">Platanthera zijinensis</name>
    <dbReference type="NCBI Taxonomy" id="2320716"/>
    <lineage>
        <taxon>Eukaryota</taxon>
        <taxon>Viridiplantae</taxon>
        <taxon>Streptophyta</taxon>
        <taxon>Embryophyta</taxon>
        <taxon>Tracheophyta</taxon>
        <taxon>Spermatophyta</taxon>
        <taxon>Magnoliopsida</taxon>
        <taxon>Liliopsida</taxon>
        <taxon>Asparagales</taxon>
        <taxon>Orchidaceae</taxon>
        <taxon>Orchidoideae</taxon>
        <taxon>Orchideae</taxon>
        <taxon>Orchidinae</taxon>
        <taxon>Platanthera</taxon>
    </lineage>
</organism>
<evidence type="ECO:0000313" key="3">
    <source>
        <dbReference type="EMBL" id="KAK8936509.1"/>
    </source>
</evidence>
<keyword evidence="1" id="KW-0175">Coiled coil</keyword>
<feature type="compositionally biased region" description="Polar residues" evidence="2">
    <location>
        <begin position="94"/>
        <end position="103"/>
    </location>
</feature>
<dbReference type="PANTHER" id="PTHR33144">
    <property type="entry name" value="OS10G0409366 PROTEIN-RELATED"/>
    <property type="match status" value="1"/>
</dbReference>
<proteinExistence type="predicted"/>
<evidence type="ECO:0000313" key="4">
    <source>
        <dbReference type="Proteomes" id="UP001418222"/>
    </source>
</evidence>
<dbReference type="Pfam" id="PF03004">
    <property type="entry name" value="Transposase_24"/>
    <property type="match status" value="1"/>
</dbReference>
<feature type="region of interest" description="Disordered" evidence="2">
    <location>
        <begin position="425"/>
        <end position="471"/>
    </location>
</feature>
<feature type="region of interest" description="Disordered" evidence="2">
    <location>
        <begin position="78"/>
        <end position="123"/>
    </location>
</feature>
<sequence>MGVELCDIAKATHGFLAPANGAIPFPASSERCILPITSPSSGISPATSSLTAASGKAHSISSPSSPCLPDALAFSSRRSRTQPLPLATPRRSLHASSPVSPDLSNERESINKKRGRGPAHGIPTWGTGERFHVDFDRYGYPTGKCEQPFVSQLGVLARNGFKLPLTYPRWMDIPNDMLDAIWREVQENTDVPLNYQSRCLHSVGLRWREWKYHVKRDNYDIYTTDEERLAIVPDRVIAGQWRTLIQYWGQEAVKAVSKQNSINREHLGGYHKMGRSSFRSVRSEMEKQGNDKVDRINVFIRTRTDKKGRIDFEAQEAIEDMNILLENVPEEERTVEYRDSCFSRVMGEDGHGRLRTWGLMRKKDLNLQPSQDAVESIRTQLREEMQSQFDIQIAEMKAQMEAQMEEKMASLQQEVRAHLERVSYPLTPTTTTSRSRVNPSIPSSTGQNRWRNTLLPERKRVGRGSVEEDKR</sequence>
<dbReference type="AlphaFoldDB" id="A0AAP0G4B8"/>
<name>A0AAP0G4B8_9ASPA</name>
<dbReference type="InterPro" id="IPR004252">
    <property type="entry name" value="Probable_transposase_24"/>
</dbReference>
<reference evidence="3 4" key="1">
    <citation type="journal article" date="2022" name="Nat. Plants">
        <title>Genomes of leafy and leafless Platanthera orchids illuminate the evolution of mycoheterotrophy.</title>
        <authorList>
            <person name="Li M.H."/>
            <person name="Liu K.W."/>
            <person name="Li Z."/>
            <person name="Lu H.C."/>
            <person name="Ye Q.L."/>
            <person name="Zhang D."/>
            <person name="Wang J.Y."/>
            <person name="Li Y.F."/>
            <person name="Zhong Z.M."/>
            <person name="Liu X."/>
            <person name="Yu X."/>
            <person name="Liu D.K."/>
            <person name="Tu X.D."/>
            <person name="Liu B."/>
            <person name="Hao Y."/>
            <person name="Liao X.Y."/>
            <person name="Jiang Y.T."/>
            <person name="Sun W.H."/>
            <person name="Chen J."/>
            <person name="Chen Y.Q."/>
            <person name="Ai Y."/>
            <person name="Zhai J.W."/>
            <person name="Wu S.S."/>
            <person name="Zhou Z."/>
            <person name="Hsiao Y.Y."/>
            <person name="Wu W.L."/>
            <person name="Chen Y.Y."/>
            <person name="Lin Y.F."/>
            <person name="Hsu J.L."/>
            <person name="Li C.Y."/>
            <person name="Wang Z.W."/>
            <person name="Zhao X."/>
            <person name="Zhong W.Y."/>
            <person name="Ma X.K."/>
            <person name="Ma L."/>
            <person name="Huang J."/>
            <person name="Chen G.Z."/>
            <person name="Huang M.Z."/>
            <person name="Huang L."/>
            <person name="Peng D.H."/>
            <person name="Luo Y.B."/>
            <person name="Zou S.Q."/>
            <person name="Chen S.P."/>
            <person name="Lan S."/>
            <person name="Tsai W.C."/>
            <person name="Van de Peer Y."/>
            <person name="Liu Z.J."/>
        </authorList>
    </citation>
    <scope>NUCLEOTIDE SEQUENCE [LARGE SCALE GENOMIC DNA]</scope>
    <source>
        <strain evidence="3">Lor287</strain>
    </source>
</reference>